<dbReference type="CDD" id="cd02227">
    <property type="entry name" value="cupin_TM1112-like"/>
    <property type="match status" value="1"/>
</dbReference>
<dbReference type="OrthoDB" id="6877662at2"/>
<accession>A0A2G1QMB3</accession>
<feature type="domain" description="(S)-ureidoglycine aminohydrolase cupin" evidence="1">
    <location>
        <begin position="72"/>
        <end position="141"/>
    </location>
</feature>
<proteinExistence type="predicted"/>
<organism evidence="2 3">
    <name type="scientific">Zhengella mangrovi</name>
    <dbReference type="NCBI Taxonomy" id="1982044"/>
    <lineage>
        <taxon>Bacteria</taxon>
        <taxon>Pseudomonadati</taxon>
        <taxon>Pseudomonadota</taxon>
        <taxon>Alphaproteobacteria</taxon>
        <taxon>Hyphomicrobiales</taxon>
        <taxon>Notoacmeibacteraceae</taxon>
        <taxon>Zhengella</taxon>
    </lineage>
</organism>
<dbReference type="Gene3D" id="2.60.120.10">
    <property type="entry name" value="Jelly Rolls"/>
    <property type="match status" value="1"/>
</dbReference>
<dbReference type="EMBL" id="PDVP01000007">
    <property type="protein sequence ID" value="PHP66609.1"/>
    <property type="molecule type" value="Genomic_DNA"/>
</dbReference>
<reference evidence="2 3" key="1">
    <citation type="submission" date="2017-10" db="EMBL/GenBank/DDBJ databases">
        <title>Sedimentibacterium mangrovi gen. nov., sp. nov., a novel member of family Phyllobacteriacea isolated from mangrove sediment.</title>
        <authorList>
            <person name="Liao H."/>
            <person name="Tian Y."/>
        </authorList>
    </citation>
    <scope>NUCLEOTIDE SEQUENCE [LARGE SCALE GENOMIC DNA]</scope>
    <source>
        <strain evidence="2 3">X9-2-2</strain>
    </source>
</reference>
<sequence length="169" mass="18384">MPLAFTGLFKLALLTNGVALRKLAATPNVPAAPRFTAADLDPAKLEPAPIRPEWILEGEPEARCAYLATGTLGWGNTAHWSCTAGRFRWHFGWDETVLILEGEVIVTDDDGTVYHGVPGTTLFFPAGSSAVWDVPRYVRKIAFNQRAVPLPLHIAERVAARVARLVGRG</sequence>
<dbReference type="RefSeq" id="WP_099306795.1">
    <property type="nucleotide sequence ID" value="NZ_PDVP01000007.1"/>
</dbReference>
<dbReference type="Pfam" id="PF05899">
    <property type="entry name" value="Cupin_3"/>
    <property type="match status" value="1"/>
</dbReference>
<name>A0A2G1QMB3_9HYPH</name>
<dbReference type="PANTHER" id="PTHR40943:SF1">
    <property type="entry name" value="CYTOPLASMIC PROTEIN"/>
    <property type="match status" value="1"/>
</dbReference>
<comment type="caution">
    <text evidence="2">The sequence shown here is derived from an EMBL/GenBank/DDBJ whole genome shotgun (WGS) entry which is preliminary data.</text>
</comment>
<dbReference type="InterPro" id="IPR014710">
    <property type="entry name" value="RmlC-like_jellyroll"/>
</dbReference>
<dbReference type="InterPro" id="IPR008579">
    <property type="entry name" value="UGlyAH_Cupin_dom"/>
</dbReference>
<dbReference type="InterPro" id="IPR011051">
    <property type="entry name" value="RmlC_Cupin_sf"/>
</dbReference>
<protein>
    <recommendedName>
        <fullName evidence="1">(S)-ureidoglycine aminohydrolase cupin domain-containing protein</fullName>
    </recommendedName>
</protein>
<evidence type="ECO:0000259" key="1">
    <source>
        <dbReference type="Pfam" id="PF05899"/>
    </source>
</evidence>
<evidence type="ECO:0000313" key="3">
    <source>
        <dbReference type="Proteomes" id="UP000221168"/>
    </source>
</evidence>
<gene>
    <name evidence="2" type="ORF">CSC94_13065</name>
</gene>
<keyword evidence="3" id="KW-1185">Reference proteome</keyword>
<dbReference type="PANTHER" id="PTHR40943">
    <property type="entry name" value="CYTOPLASMIC PROTEIN-RELATED"/>
    <property type="match status" value="1"/>
</dbReference>
<dbReference type="Proteomes" id="UP000221168">
    <property type="component" value="Unassembled WGS sequence"/>
</dbReference>
<evidence type="ECO:0000313" key="2">
    <source>
        <dbReference type="EMBL" id="PHP66609.1"/>
    </source>
</evidence>
<dbReference type="SUPFAM" id="SSF51182">
    <property type="entry name" value="RmlC-like cupins"/>
    <property type="match status" value="1"/>
</dbReference>
<dbReference type="AlphaFoldDB" id="A0A2G1QMB3"/>